<dbReference type="GeneID" id="110254175"/>
<evidence type="ECO:0000259" key="1">
    <source>
        <dbReference type="Pfam" id="PF09409"/>
    </source>
</evidence>
<dbReference type="SUPFAM" id="SSF143503">
    <property type="entry name" value="PUG domain-like"/>
    <property type="match status" value="1"/>
</dbReference>
<dbReference type="RefSeq" id="XP_020916801.1">
    <property type="nucleotide sequence ID" value="XM_021061142.2"/>
</dbReference>
<proteinExistence type="predicted"/>
<dbReference type="CDD" id="cd09212">
    <property type="entry name" value="PUB"/>
    <property type="match status" value="1"/>
</dbReference>
<protein>
    <recommendedName>
        <fullName evidence="1">PUB domain-containing protein</fullName>
    </recommendedName>
</protein>
<accession>A0A913Y951</accession>
<dbReference type="Gene3D" id="1.20.58.2190">
    <property type="match status" value="1"/>
</dbReference>
<dbReference type="AlphaFoldDB" id="A0A913Y951"/>
<keyword evidence="3" id="KW-1185">Reference proteome</keyword>
<evidence type="ECO:0000313" key="3">
    <source>
        <dbReference type="Proteomes" id="UP000887567"/>
    </source>
</evidence>
<dbReference type="InterPro" id="IPR018997">
    <property type="entry name" value="PUB_domain"/>
</dbReference>
<dbReference type="Proteomes" id="UP000887567">
    <property type="component" value="Unplaced"/>
</dbReference>
<dbReference type="InterPro" id="IPR036339">
    <property type="entry name" value="PUB-like_dom_sf"/>
</dbReference>
<sequence>MSSEDLLNAYQSLIQLDTVEAYAALKLIKVYVDVIAGNPDSPEFRTICIRDANFYTTVWQLEEAQAFLLAAGFEELIVCRVAREEELLILPDHVDIGAIKALFKDEEAEKACEKLKKDLQSIGQIYVSDDDFIEENKRRSKEVFGMMMRAHFRKSRDDKFQPCQDEIDFLRSTPKGVALCHDLRRASLKSFYKILYPEIDTKEGLGERDSIFHLDKDSVKNDKTELDDQNKRAKALARVVKDAHDGVTIHLLDGHGRMLHTQSVG</sequence>
<dbReference type="EnsemblMetazoa" id="XM_021061142.2">
    <property type="protein sequence ID" value="XP_020916801.1"/>
    <property type="gene ID" value="LOC110254175"/>
</dbReference>
<evidence type="ECO:0000313" key="2">
    <source>
        <dbReference type="EnsemblMetazoa" id="XP_020916801.1"/>
    </source>
</evidence>
<organism evidence="2 3">
    <name type="scientific">Exaiptasia diaphana</name>
    <name type="common">Tropical sea anemone</name>
    <name type="synonym">Aiptasia pulchella</name>
    <dbReference type="NCBI Taxonomy" id="2652724"/>
    <lineage>
        <taxon>Eukaryota</taxon>
        <taxon>Metazoa</taxon>
        <taxon>Cnidaria</taxon>
        <taxon>Anthozoa</taxon>
        <taxon>Hexacorallia</taxon>
        <taxon>Actiniaria</taxon>
        <taxon>Aiptasiidae</taxon>
        <taxon>Exaiptasia</taxon>
    </lineage>
</organism>
<feature type="domain" description="PUB" evidence="1">
    <location>
        <begin position="23"/>
        <end position="95"/>
    </location>
</feature>
<reference evidence="2" key="1">
    <citation type="submission" date="2022-11" db="UniProtKB">
        <authorList>
            <consortium name="EnsemblMetazoa"/>
        </authorList>
    </citation>
    <scope>IDENTIFICATION</scope>
</reference>
<name>A0A913Y951_EXADI</name>
<dbReference type="Pfam" id="PF09409">
    <property type="entry name" value="PUB"/>
    <property type="match status" value="1"/>
</dbReference>